<keyword evidence="3 7" id="KW-1133">Transmembrane helix</keyword>
<reference evidence="8" key="1">
    <citation type="journal article" date="2014" name="Int. J. Syst. Evol. Microbiol.">
        <title>Complete genome sequence of Corynebacterium casei LMG S-19264T (=DSM 44701T), isolated from a smear-ripened cheese.</title>
        <authorList>
            <consortium name="US DOE Joint Genome Institute (JGI-PGF)"/>
            <person name="Walter F."/>
            <person name="Albersmeier A."/>
            <person name="Kalinowski J."/>
            <person name="Ruckert C."/>
        </authorList>
    </citation>
    <scope>NUCLEOTIDE SEQUENCE</scope>
    <source>
        <strain evidence="8">KCTC 42651</strain>
    </source>
</reference>
<dbReference type="AlphaFoldDB" id="A0A918XSY8"/>
<dbReference type="FunFam" id="3.30.160.60:FF:000242">
    <property type="entry name" value="Endolytic murein transglycosylase"/>
    <property type="match status" value="1"/>
</dbReference>
<keyword evidence="4 7" id="KW-0472">Membrane</keyword>
<dbReference type="NCBIfam" id="TIGR00247">
    <property type="entry name" value="endolytic transglycosylase MltG"/>
    <property type="match status" value="1"/>
</dbReference>
<evidence type="ECO:0000256" key="7">
    <source>
        <dbReference type="HAMAP-Rule" id="MF_02065"/>
    </source>
</evidence>
<dbReference type="GO" id="GO:0008932">
    <property type="term" value="F:lytic endotransglycosylase activity"/>
    <property type="evidence" value="ECO:0007669"/>
    <property type="project" value="UniProtKB-UniRule"/>
</dbReference>
<comment type="catalytic activity">
    <reaction evidence="7">
        <text>a peptidoglycan chain = a peptidoglycan chain with N-acetyl-1,6-anhydromuramyl-[peptide] at the reducing end + a peptidoglycan chain with N-acetylglucosamine at the non-reducing end.</text>
        <dbReference type="EC" id="4.2.2.29"/>
    </reaction>
</comment>
<dbReference type="EC" id="4.2.2.29" evidence="7"/>
<keyword evidence="5 7" id="KW-0456">Lyase</keyword>
<accession>A0A918XSY8</accession>
<dbReference type="Gene3D" id="3.30.1490.480">
    <property type="entry name" value="Endolytic murein transglycosylase"/>
    <property type="match status" value="1"/>
</dbReference>
<dbReference type="PANTHER" id="PTHR30518:SF2">
    <property type="entry name" value="ENDOLYTIC MUREIN TRANSGLYCOSYLASE"/>
    <property type="match status" value="1"/>
</dbReference>
<dbReference type="PANTHER" id="PTHR30518">
    <property type="entry name" value="ENDOLYTIC MUREIN TRANSGLYCOSYLASE"/>
    <property type="match status" value="1"/>
</dbReference>
<comment type="caution">
    <text evidence="8">The sequence shown here is derived from an EMBL/GenBank/DDBJ whole genome shotgun (WGS) entry which is preliminary data.</text>
</comment>
<dbReference type="EMBL" id="BMZS01000004">
    <property type="protein sequence ID" value="GHD49657.1"/>
    <property type="molecule type" value="Genomic_DNA"/>
</dbReference>
<comment type="similarity">
    <text evidence="7">Belongs to the transglycosylase MltG family.</text>
</comment>
<dbReference type="Proteomes" id="UP000630353">
    <property type="component" value="Unassembled WGS sequence"/>
</dbReference>
<evidence type="ECO:0000256" key="3">
    <source>
        <dbReference type="ARBA" id="ARBA00022989"/>
    </source>
</evidence>
<keyword evidence="7" id="KW-0997">Cell inner membrane</keyword>
<dbReference type="CDD" id="cd08010">
    <property type="entry name" value="MltG_like"/>
    <property type="match status" value="1"/>
</dbReference>
<feature type="site" description="Important for catalytic activity" evidence="7">
    <location>
        <position position="203"/>
    </location>
</feature>
<evidence type="ECO:0000256" key="1">
    <source>
        <dbReference type="ARBA" id="ARBA00022475"/>
    </source>
</evidence>
<name>A0A918XSY8_9PROT</name>
<evidence type="ECO:0000256" key="6">
    <source>
        <dbReference type="ARBA" id="ARBA00023316"/>
    </source>
</evidence>
<evidence type="ECO:0000256" key="2">
    <source>
        <dbReference type="ARBA" id="ARBA00022692"/>
    </source>
</evidence>
<reference evidence="8" key="2">
    <citation type="submission" date="2020-09" db="EMBL/GenBank/DDBJ databases">
        <authorList>
            <person name="Sun Q."/>
            <person name="Kim S."/>
        </authorList>
    </citation>
    <scope>NUCLEOTIDE SEQUENCE</scope>
    <source>
        <strain evidence="8">KCTC 42651</strain>
    </source>
</reference>
<keyword evidence="2 7" id="KW-0812">Transmembrane</keyword>
<gene>
    <name evidence="7" type="primary">mltG</name>
    <name evidence="8" type="ORF">GCM10017083_22200</name>
</gene>
<evidence type="ECO:0000313" key="9">
    <source>
        <dbReference type="Proteomes" id="UP000630353"/>
    </source>
</evidence>
<dbReference type="GO" id="GO:0009252">
    <property type="term" value="P:peptidoglycan biosynthetic process"/>
    <property type="evidence" value="ECO:0007669"/>
    <property type="project" value="UniProtKB-UniRule"/>
</dbReference>
<dbReference type="InterPro" id="IPR003770">
    <property type="entry name" value="MLTG-like"/>
</dbReference>
<dbReference type="GO" id="GO:0005886">
    <property type="term" value="C:plasma membrane"/>
    <property type="evidence" value="ECO:0007669"/>
    <property type="project" value="UniProtKB-UniRule"/>
</dbReference>
<evidence type="ECO:0000313" key="8">
    <source>
        <dbReference type="EMBL" id="GHD49657.1"/>
    </source>
</evidence>
<protein>
    <recommendedName>
        <fullName evidence="7">Endolytic murein transglycosylase</fullName>
        <ecNumber evidence="7">4.2.2.29</ecNumber>
    </recommendedName>
    <alternativeName>
        <fullName evidence="7">Peptidoglycan lytic transglycosylase</fullName>
    </alternativeName>
    <alternativeName>
        <fullName evidence="7">Peptidoglycan polymerization terminase</fullName>
    </alternativeName>
</protein>
<organism evidence="8 9">
    <name type="scientific">Thalassobaculum fulvum</name>
    <dbReference type="NCBI Taxonomy" id="1633335"/>
    <lineage>
        <taxon>Bacteria</taxon>
        <taxon>Pseudomonadati</taxon>
        <taxon>Pseudomonadota</taxon>
        <taxon>Alphaproteobacteria</taxon>
        <taxon>Rhodospirillales</taxon>
        <taxon>Thalassobaculaceae</taxon>
        <taxon>Thalassobaculum</taxon>
    </lineage>
</organism>
<proteinExistence type="inferred from homology"/>
<keyword evidence="1 7" id="KW-1003">Cell membrane</keyword>
<dbReference type="RefSeq" id="WP_189989343.1">
    <property type="nucleotide sequence ID" value="NZ_BMZS01000004.1"/>
</dbReference>
<dbReference type="Pfam" id="PF02618">
    <property type="entry name" value="YceG"/>
    <property type="match status" value="1"/>
</dbReference>
<evidence type="ECO:0000256" key="5">
    <source>
        <dbReference type="ARBA" id="ARBA00023239"/>
    </source>
</evidence>
<comment type="function">
    <text evidence="7">Functions as a peptidoglycan terminase that cleaves nascent peptidoglycan strands endolytically to terminate their elongation.</text>
</comment>
<evidence type="ECO:0000256" key="4">
    <source>
        <dbReference type="ARBA" id="ARBA00023136"/>
    </source>
</evidence>
<dbReference type="Gene3D" id="3.30.160.60">
    <property type="entry name" value="Classic Zinc Finger"/>
    <property type="match status" value="1"/>
</dbReference>
<keyword evidence="9" id="KW-1185">Reference proteome</keyword>
<keyword evidence="6 7" id="KW-0961">Cell wall biogenesis/degradation</keyword>
<dbReference type="GO" id="GO:0071555">
    <property type="term" value="P:cell wall organization"/>
    <property type="evidence" value="ECO:0007669"/>
    <property type="project" value="UniProtKB-KW"/>
</dbReference>
<sequence length="322" mass="34675">MGRWLLRLASLATSFLIVAAMAAVWGWSAFRQPGPLPEPANVVIPRGAGLEAIARQLAEAGVIADTTLFSLGAKISGKARGLKAGEFRFPAAVSPEQALAILERGETVVRRVTVAEGLTSVQVVALLGEAEGLDGTIDAVPPEGSLLPETYHYSWGDDREMLVRRMERSMRETLARLWEGRAGDLPFETPEEALVLASIVERETGVAAERGLVAGVFVNRLKRGMRLQSDPTVAYGIAGGDGLDRPLTRADLRAATPYNTYVIAGLPPGPICNPGLASLEAVLRPAETDYLYFVADGTGGHAFAKTLAEHNRNVRKWRRLQR</sequence>
<dbReference type="HAMAP" id="MF_02065">
    <property type="entry name" value="MltG"/>
    <property type="match status" value="1"/>
</dbReference>